<keyword evidence="17" id="KW-1185">Reference proteome</keyword>
<dbReference type="PRINTS" id="PR00759">
    <property type="entry name" value="BASICPTASE"/>
</dbReference>
<dbReference type="EMBL" id="KQ435876">
    <property type="protein sequence ID" value="KOX70163.1"/>
    <property type="molecule type" value="Genomic_DNA"/>
</dbReference>
<evidence type="ECO:0000256" key="5">
    <source>
        <dbReference type="ARBA" id="ARBA00022723"/>
    </source>
</evidence>
<feature type="compositionally biased region" description="Basic and acidic residues" evidence="12">
    <location>
        <begin position="409"/>
        <end position="426"/>
    </location>
</feature>
<evidence type="ECO:0000256" key="8">
    <source>
        <dbReference type="ARBA" id="ARBA00022889"/>
    </source>
</evidence>
<dbReference type="PROSITE" id="PS50279">
    <property type="entry name" value="BPTI_KUNITZ_2"/>
    <property type="match status" value="1"/>
</dbReference>
<dbReference type="Gene3D" id="2.20.100.10">
    <property type="entry name" value="Thrombospondin type-1 (TSP1) repeat"/>
    <property type="match status" value="5"/>
</dbReference>
<dbReference type="Gene3D" id="2.60.40.2130">
    <property type="entry name" value="F-spondin domain"/>
    <property type="match status" value="1"/>
</dbReference>
<dbReference type="SUPFAM" id="SSF57362">
    <property type="entry name" value="BPTI-like"/>
    <property type="match status" value="1"/>
</dbReference>
<dbReference type="PROSITE" id="PS51020">
    <property type="entry name" value="SPONDIN"/>
    <property type="match status" value="1"/>
</dbReference>
<evidence type="ECO:0000256" key="4">
    <source>
        <dbReference type="ARBA" id="ARBA00022530"/>
    </source>
</evidence>
<evidence type="ECO:0000256" key="9">
    <source>
        <dbReference type="ARBA" id="ARBA00023157"/>
    </source>
</evidence>
<dbReference type="CDD" id="cd00109">
    <property type="entry name" value="Kunitz-type"/>
    <property type="match status" value="1"/>
</dbReference>
<accession>A0A0M8ZV01</accession>
<dbReference type="PROSITE" id="PS50092">
    <property type="entry name" value="TSP1"/>
    <property type="match status" value="5"/>
</dbReference>
<dbReference type="PROSITE" id="PS00280">
    <property type="entry name" value="BPTI_KUNITZ_1"/>
    <property type="match status" value="1"/>
</dbReference>
<evidence type="ECO:0000256" key="3">
    <source>
        <dbReference type="ARBA" id="ARBA00022525"/>
    </source>
</evidence>
<comment type="subcellular location">
    <subcellularLocation>
        <location evidence="1">Secreted</location>
        <location evidence="1">Extracellular space</location>
        <location evidence="1">Extracellular matrix</location>
    </subcellularLocation>
</comment>
<keyword evidence="10" id="KW-0325">Glycoprotein</keyword>
<dbReference type="InterPro" id="IPR051418">
    <property type="entry name" value="Spondin/Thrombospondin_T1"/>
</dbReference>
<evidence type="ECO:0000256" key="1">
    <source>
        <dbReference type="ARBA" id="ARBA00004498"/>
    </source>
</evidence>
<dbReference type="Pfam" id="PF00014">
    <property type="entry name" value="Kunitz_BPTI"/>
    <property type="match status" value="1"/>
</dbReference>
<dbReference type="InterPro" id="IPR036880">
    <property type="entry name" value="Kunitz_BPTI_sf"/>
</dbReference>
<dbReference type="InterPro" id="IPR000884">
    <property type="entry name" value="TSP1_rpt"/>
</dbReference>
<evidence type="ECO:0000256" key="6">
    <source>
        <dbReference type="ARBA" id="ARBA00022729"/>
    </source>
</evidence>
<feature type="domain" description="Spondin" evidence="15">
    <location>
        <begin position="41"/>
        <end position="231"/>
    </location>
</feature>
<evidence type="ECO:0000256" key="11">
    <source>
        <dbReference type="ARBA" id="ARBA00030964"/>
    </source>
</evidence>
<reference evidence="16 17" key="1">
    <citation type="submission" date="2015-07" db="EMBL/GenBank/DDBJ databases">
        <title>The genome of Melipona quadrifasciata.</title>
        <authorList>
            <person name="Pan H."/>
            <person name="Kapheim K."/>
        </authorList>
    </citation>
    <scope>NUCLEOTIDE SEQUENCE [LARGE SCALE GENOMIC DNA]</scope>
    <source>
        <strain evidence="16">0111107301</strain>
        <tissue evidence="16">Whole body</tissue>
    </source>
</reference>
<sequence length="790" mass="90465">MQSRGDGPGNTCSSTCFSHRATILETPDTWYMDDQNLGIKICQDSKAEADDQGQVLEKCDACEEAKYEDFPSKGWLIRFSDVIGASHTVDYRFWKYDGLASAGLKKLAELGSTRALESELKNQSKKIRTIIKARGISYPNITGKTFAVFRVDRKHHLMSLVSTIDPSPDWIVGVSGLELCLDNSSWIEHKELNLYPYDTGTNDGITYLSLGSPTEPQEFIHRITSSYPNDSRSPFYDPSGLDMKPLARLYLNRQRLYEKTCKNTSEDATLSSGMGACKTTEWGNWSTCSTACGRGTQLRQRHYENVAAADKKKCNVSLSDKRQCHGHQCNGERKPEKGCSESEALEEWSNWDRCTTTCGPGIRIRTRIFKKKKHKYCRSSYSKQQLQQERPCEENPECDETNSEEVSESPDRMDENHNDEDNGNKEDYEENDEPTSDGVEEWSQVQNPLIVYKILLTVSLTSTNLAKHKCNEAHYTQWSLWSPCSSSCGSGTQTRFRTHEDWHHDDVDPTDCKHEAIPCQAKIATCDFTKEQAEEFCKKPKEEGPARCTSNIIRWYFDKEKGCKSFKYSGCDGNENNFPTEQDCKKVCDDYQRDLRTNLSTMMKNYKVSLSSVLSYHIPAQGQRTTKTKRAHHEKLKFKGIETDSQMKSSYNAEDVDCQLSEWSSWSKCAGCRGYQNSTREIKVPHRGKGKRCRTKLYRKRKCRKDPSCSLQADEPRRRIYRDQRFDVEENQISVDCKITQWSKWSHCTATCGEASQHRTRIVKVQPLGPKSKLCPSLVEYRKCHTRRCP</sequence>
<dbReference type="NCBIfam" id="NF038123">
    <property type="entry name" value="NF038123_dom"/>
    <property type="match status" value="1"/>
</dbReference>
<dbReference type="FunFam" id="2.60.40.2130:FF:000002">
    <property type="entry name" value="Putative Spondin-1"/>
    <property type="match status" value="1"/>
</dbReference>
<keyword evidence="4" id="KW-0272">Extracellular matrix</keyword>
<dbReference type="InterPro" id="IPR002223">
    <property type="entry name" value="Kunitz_BPTI"/>
</dbReference>
<dbReference type="PANTHER" id="PTHR11311">
    <property type="entry name" value="SPONDIN"/>
    <property type="match status" value="1"/>
</dbReference>
<keyword evidence="5" id="KW-0479">Metal-binding</keyword>
<gene>
    <name evidence="16" type="ORF">WN51_04903</name>
</gene>
<name>A0A0M8ZV01_9HYME</name>
<dbReference type="Proteomes" id="UP000053105">
    <property type="component" value="Unassembled WGS sequence"/>
</dbReference>
<dbReference type="PANTHER" id="PTHR11311:SF16">
    <property type="entry name" value="SPONDIN-1"/>
    <property type="match status" value="1"/>
</dbReference>
<evidence type="ECO:0000256" key="10">
    <source>
        <dbReference type="ARBA" id="ARBA00023180"/>
    </source>
</evidence>
<feature type="domain" description="BPTI/Kunitz inhibitor" evidence="13">
    <location>
        <begin position="537"/>
        <end position="588"/>
    </location>
</feature>
<dbReference type="GO" id="GO:0046872">
    <property type="term" value="F:metal ion binding"/>
    <property type="evidence" value="ECO:0007669"/>
    <property type="project" value="UniProtKB-KW"/>
</dbReference>
<feature type="domain" description="Reelin" evidence="14">
    <location>
        <begin position="1"/>
        <end position="54"/>
    </location>
</feature>
<evidence type="ECO:0000256" key="12">
    <source>
        <dbReference type="SAM" id="MobiDB-lite"/>
    </source>
</evidence>
<organism evidence="16 17">
    <name type="scientific">Melipona quadrifasciata</name>
    <dbReference type="NCBI Taxonomy" id="166423"/>
    <lineage>
        <taxon>Eukaryota</taxon>
        <taxon>Metazoa</taxon>
        <taxon>Ecdysozoa</taxon>
        <taxon>Arthropoda</taxon>
        <taxon>Hexapoda</taxon>
        <taxon>Insecta</taxon>
        <taxon>Pterygota</taxon>
        <taxon>Neoptera</taxon>
        <taxon>Endopterygota</taxon>
        <taxon>Hymenoptera</taxon>
        <taxon>Apocrita</taxon>
        <taxon>Aculeata</taxon>
        <taxon>Apoidea</taxon>
        <taxon>Anthophila</taxon>
        <taxon>Apidae</taxon>
        <taxon>Melipona</taxon>
    </lineage>
</organism>
<feature type="compositionally biased region" description="Acidic residues" evidence="12">
    <location>
        <begin position="427"/>
        <end position="440"/>
    </location>
</feature>
<dbReference type="Pfam" id="PF06468">
    <property type="entry name" value="Spond_N"/>
    <property type="match status" value="1"/>
</dbReference>
<feature type="region of interest" description="Disordered" evidence="12">
    <location>
        <begin position="388"/>
        <end position="440"/>
    </location>
</feature>
<evidence type="ECO:0000259" key="14">
    <source>
        <dbReference type="PROSITE" id="PS51019"/>
    </source>
</evidence>
<dbReference type="PROSITE" id="PS51019">
    <property type="entry name" value="REELIN"/>
    <property type="match status" value="1"/>
</dbReference>
<dbReference type="SMART" id="SM00131">
    <property type="entry name" value="KU"/>
    <property type="match status" value="1"/>
</dbReference>
<dbReference type="STRING" id="166423.A0A0M8ZV01"/>
<evidence type="ECO:0000259" key="15">
    <source>
        <dbReference type="PROSITE" id="PS51020"/>
    </source>
</evidence>
<dbReference type="Pfam" id="PF19028">
    <property type="entry name" value="TSP1_spondin"/>
    <property type="match status" value="1"/>
</dbReference>
<dbReference type="InterPro" id="IPR002861">
    <property type="entry name" value="Reeler_dom"/>
</dbReference>
<keyword evidence="6" id="KW-0732">Signal</keyword>
<dbReference type="SUPFAM" id="SSF82895">
    <property type="entry name" value="TSP-1 type 1 repeat"/>
    <property type="match status" value="5"/>
</dbReference>
<evidence type="ECO:0000313" key="17">
    <source>
        <dbReference type="Proteomes" id="UP000053105"/>
    </source>
</evidence>
<evidence type="ECO:0000256" key="2">
    <source>
        <dbReference type="ARBA" id="ARBA00019594"/>
    </source>
</evidence>
<keyword evidence="7" id="KW-0677">Repeat</keyword>
<dbReference type="AlphaFoldDB" id="A0A0M8ZV01"/>
<dbReference type="GO" id="GO:0031012">
    <property type="term" value="C:extracellular matrix"/>
    <property type="evidence" value="ECO:0007669"/>
    <property type="project" value="TreeGrafter"/>
</dbReference>
<keyword evidence="8" id="KW-0130">Cell adhesion</keyword>
<evidence type="ECO:0000313" key="16">
    <source>
        <dbReference type="EMBL" id="KOX70163.1"/>
    </source>
</evidence>
<dbReference type="InterPro" id="IPR036383">
    <property type="entry name" value="TSP1_rpt_sf"/>
</dbReference>
<dbReference type="Gene3D" id="4.10.410.10">
    <property type="entry name" value="Pancreatic trypsin inhibitor Kunitz domain"/>
    <property type="match status" value="1"/>
</dbReference>
<dbReference type="InterPro" id="IPR020901">
    <property type="entry name" value="Prtase_inh_Kunz-CS"/>
</dbReference>
<dbReference type="InterPro" id="IPR009465">
    <property type="entry name" value="Spondin_N"/>
</dbReference>
<protein>
    <recommendedName>
        <fullName evidence="2">Spondin-1</fullName>
    </recommendedName>
    <alternativeName>
        <fullName evidence="11">F-spondin</fullName>
    </alternativeName>
</protein>
<evidence type="ECO:0000259" key="13">
    <source>
        <dbReference type="PROSITE" id="PS50279"/>
    </source>
</evidence>
<keyword evidence="9" id="KW-1015">Disulfide bond</keyword>
<evidence type="ECO:0000256" key="7">
    <source>
        <dbReference type="ARBA" id="ARBA00022737"/>
    </source>
</evidence>
<feature type="compositionally biased region" description="Acidic residues" evidence="12">
    <location>
        <begin position="394"/>
        <end position="408"/>
    </location>
</feature>
<dbReference type="SMART" id="SM00209">
    <property type="entry name" value="TSP1"/>
    <property type="match status" value="5"/>
</dbReference>
<keyword evidence="3" id="KW-0964">Secreted</keyword>
<proteinExistence type="predicted"/>
<dbReference type="OrthoDB" id="347314at2759"/>
<dbReference type="InterPro" id="IPR038678">
    <property type="entry name" value="Spondin_N_sf"/>
</dbReference>
<dbReference type="GO" id="GO:0004867">
    <property type="term" value="F:serine-type endopeptidase inhibitor activity"/>
    <property type="evidence" value="ECO:0007669"/>
    <property type="project" value="InterPro"/>
</dbReference>
<dbReference type="InterPro" id="IPR044004">
    <property type="entry name" value="TSP1_spondin_dom"/>
</dbReference>
<dbReference type="Pfam" id="PF00090">
    <property type="entry name" value="TSP_1"/>
    <property type="match status" value="4"/>
</dbReference>
<dbReference type="GO" id="GO:0007155">
    <property type="term" value="P:cell adhesion"/>
    <property type="evidence" value="ECO:0007669"/>
    <property type="project" value="UniProtKB-KW"/>
</dbReference>